<dbReference type="Pfam" id="PF16640">
    <property type="entry name" value="Big_3_5"/>
    <property type="match status" value="1"/>
</dbReference>
<sequence>MRFRLPALPALTLATALLLVLPLLAAPPAQADFTGYAWQTTRIYSPATGNFAAADTALVRRPDGSFVELTITQSANQALPSRVIAWSGDGASWGAMEFPDGAGEGAVPFDLEAFAAPDGSVVAVWYLPIGGVDVALRTSTRSLAGVWSPPTDLWTGDVGDLRRLFPGPAGGTVVWQDDDADVIRSRTWSGGSWAAAKIGPGGDELPRYWADYGTAVRASDGQISVAYKAADGDHLRLAQLDPGGDWTTVTTHQIYTNCEVDVGVLDANGNIAATVTLCYRNEVTGMAGATYDPEGDLHLWWNNRYGMSYVDGLYPNYTIRCYCEQGVGGMVVADDDLDGRAFETVLPGLPKLPDGRSIHQVWDADGDRTVFVGGQGEYGRTINYYREGRTFANPNGSFQAPGTTTSSRSGFVSATFVSGDDILVGYQHSAPASNIGPGGSCNTRVLGGDGVLSDFLNACFDGNTRHWSALQAPDGSVYLGSSVARYVEFRKWVPADTPPPVAAAVGVTWPALAAGAPAAVGVTVTAVGTGQAATGTVRLRYDGTPVDTRTLAGGAATLTLPSGVVTSGSHTLRVEYDGSGAVLAGFAQTTVTVPQVVPPAPVPPTVKVPPRTPTVKVKKAPTPRKKGKAVVRVPPSTGLPVPGGRVTVTLTKGAKSKQATGTLAAGAVTVTLPRLAKGKWRLSAAYAGDATYLPAVSATVKVKVTR</sequence>
<dbReference type="EMBL" id="BAAAOR010000023">
    <property type="protein sequence ID" value="GAA1522479.1"/>
    <property type="molecule type" value="Genomic_DNA"/>
</dbReference>
<feature type="domain" description="Bacterial Ig-like" evidence="2">
    <location>
        <begin position="628"/>
        <end position="705"/>
    </location>
</feature>
<accession>A0ABN2AMB0</accession>
<dbReference type="Proteomes" id="UP001500842">
    <property type="component" value="Unassembled WGS sequence"/>
</dbReference>
<dbReference type="InterPro" id="IPR032109">
    <property type="entry name" value="Big_3_5"/>
</dbReference>
<keyword evidence="1" id="KW-0732">Signal</keyword>
<dbReference type="RefSeq" id="WP_141006699.1">
    <property type="nucleotide sequence ID" value="NZ_BAAAOR010000023.1"/>
</dbReference>
<feature type="chain" id="PRO_5045666553" description="Bacterial Ig-like domain-containing protein" evidence="1">
    <location>
        <begin position="32"/>
        <end position="706"/>
    </location>
</feature>
<keyword evidence="4" id="KW-1185">Reference proteome</keyword>
<proteinExistence type="predicted"/>
<protein>
    <recommendedName>
        <fullName evidence="2">Bacterial Ig-like domain-containing protein</fullName>
    </recommendedName>
</protein>
<gene>
    <name evidence="3" type="ORF">GCM10009788_27940</name>
</gene>
<feature type="signal peptide" evidence="1">
    <location>
        <begin position="1"/>
        <end position="31"/>
    </location>
</feature>
<dbReference type="InterPro" id="IPR013783">
    <property type="entry name" value="Ig-like_fold"/>
</dbReference>
<evidence type="ECO:0000313" key="3">
    <source>
        <dbReference type="EMBL" id="GAA1522479.1"/>
    </source>
</evidence>
<evidence type="ECO:0000259" key="2">
    <source>
        <dbReference type="Pfam" id="PF16640"/>
    </source>
</evidence>
<evidence type="ECO:0000256" key="1">
    <source>
        <dbReference type="SAM" id="SignalP"/>
    </source>
</evidence>
<reference evidence="3 4" key="1">
    <citation type="journal article" date="2019" name="Int. J. Syst. Evol. Microbiol.">
        <title>The Global Catalogue of Microorganisms (GCM) 10K type strain sequencing project: providing services to taxonomists for standard genome sequencing and annotation.</title>
        <authorList>
            <consortium name="The Broad Institute Genomics Platform"/>
            <consortium name="The Broad Institute Genome Sequencing Center for Infectious Disease"/>
            <person name="Wu L."/>
            <person name="Ma J."/>
        </authorList>
    </citation>
    <scope>NUCLEOTIDE SEQUENCE [LARGE SCALE GENOMIC DNA]</scope>
    <source>
        <strain evidence="3 4">JCM 14942</strain>
    </source>
</reference>
<evidence type="ECO:0000313" key="4">
    <source>
        <dbReference type="Proteomes" id="UP001500842"/>
    </source>
</evidence>
<organism evidence="3 4">
    <name type="scientific">Nocardioides humi</name>
    <dbReference type="NCBI Taxonomy" id="449461"/>
    <lineage>
        <taxon>Bacteria</taxon>
        <taxon>Bacillati</taxon>
        <taxon>Actinomycetota</taxon>
        <taxon>Actinomycetes</taxon>
        <taxon>Propionibacteriales</taxon>
        <taxon>Nocardioidaceae</taxon>
        <taxon>Nocardioides</taxon>
    </lineage>
</organism>
<dbReference type="Gene3D" id="2.60.40.10">
    <property type="entry name" value="Immunoglobulins"/>
    <property type="match status" value="2"/>
</dbReference>
<name>A0ABN2AMB0_9ACTN</name>
<comment type="caution">
    <text evidence="3">The sequence shown here is derived from an EMBL/GenBank/DDBJ whole genome shotgun (WGS) entry which is preliminary data.</text>
</comment>